<evidence type="ECO:0000313" key="8">
    <source>
        <dbReference type="EMBL" id="MDX8033371.1"/>
    </source>
</evidence>
<evidence type="ECO:0000256" key="1">
    <source>
        <dbReference type="ARBA" id="ARBA00010759"/>
    </source>
</evidence>
<reference evidence="8 9" key="1">
    <citation type="submission" date="2023-11" db="EMBL/GenBank/DDBJ databases">
        <title>Lentzea sokolovensis, sp. nov., Lentzea kristufkii, sp. nov., and Lentzea miocenensis, sp. nov., rare actinobacteria from Sokolov Coal Basin, Miocene lacustrine sediment, Czech Republic.</title>
        <authorList>
            <person name="Lara A."/>
            <person name="Kotroba L."/>
            <person name="Nouioui I."/>
            <person name="Neumann-Schaal M."/>
            <person name="Mast Y."/>
            <person name="Chronakova A."/>
        </authorList>
    </citation>
    <scope>NUCLEOTIDE SEQUENCE [LARGE SCALE GENOMIC DNA]</scope>
    <source>
        <strain evidence="8 9">BCCO 10_0856</strain>
    </source>
</reference>
<dbReference type="HAMAP" id="MF_00163">
    <property type="entry name" value="Pep_deformylase"/>
    <property type="match status" value="1"/>
</dbReference>
<feature type="region of interest" description="Disordered" evidence="7">
    <location>
        <begin position="174"/>
        <end position="193"/>
    </location>
</feature>
<keyword evidence="5 6" id="KW-0408">Iron</keyword>
<keyword evidence="3 6" id="KW-0378">Hydrolase</keyword>
<dbReference type="PIRSF" id="PIRSF004749">
    <property type="entry name" value="Pep_def"/>
    <property type="match status" value="1"/>
</dbReference>
<feature type="binding site" evidence="6">
    <location>
        <position position="99"/>
    </location>
    <ligand>
        <name>Fe cation</name>
        <dbReference type="ChEBI" id="CHEBI:24875"/>
    </ligand>
</feature>
<dbReference type="RefSeq" id="WP_319968401.1">
    <property type="nucleotide sequence ID" value="NZ_JAXAVW010000020.1"/>
</dbReference>
<dbReference type="Pfam" id="PF01327">
    <property type="entry name" value="Pep_deformylase"/>
    <property type="match status" value="1"/>
</dbReference>
<dbReference type="NCBIfam" id="NF009483">
    <property type="entry name" value="PRK12846.1-4"/>
    <property type="match status" value="1"/>
</dbReference>
<keyword evidence="4 6" id="KW-0648">Protein biosynthesis</keyword>
<comment type="catalytic activity">
    <reaction evidence="6">
        <text>N-terminal N-formyl-L-methionyl-[peptide] + H2O = N-terminal L-methionyl-[peptide] + formate</text>
        <dbReference type="Rhea" id="RHEA:24420"/>
        <dbReference type="Rhea" id="RHEA-COMP:10639"/>
        <dbReference type="Rhea" id="RHEA-COMP:10640"/>
        <dbReference type="ChEBI" id="CHEBI:15377"/>
        <dbReference type="ChEBI" id="CHEBI:15740"/>
        <dbReference type="ChEBI" id="CHEBI:49298"/>
        <dbReference type="ChEBI" id="CHEBI:64731"/>
        <dbReference type="EC" id="3.5.1.88"/>
    </reaction>
</comment>
<feature type="active site" evidence="6">
    <location>
        <position position="142"/>
    </location>
</feature>
<name>A0ABU4T5D8_9PSEU</name>
<dbReference type="Proteomes" id="UP001285521">
    <property type="component" value="Unassembled WGS sequence"/>
</dbReference>
<dbReference type="CDD" id="cd00487">
    <property type="entry name" value="Pep_deformylase"/>
    <property type="match status" value="1"/>
</dbReference>
<comment type="cofactor">
    <cofactor evidence="6">
        <name>Fe(2+)</name>
        <dbReference type="ChEBI" id="CHEBI:29033"/>
    </cofactor>
    <text evidence="6">Binds 1 Fe(2+) ion.</text>
</comment>
<keyword evidence="2 6" id="KW-0479">Metal-binding</keyword>
<accession>A0ABU4T5D8</accession>
<comment type="caution">
    <text evidence="8">The sequence shown here is derived from an EMBL/GenBank/DDBJ whole genome shotgun (WGS) entry which is preliminary data.</text>
</comment>
<dbReference type="PANTHER" id="PTHR10458">
    <property type="entry name" value="PEPTIDE DEFORMYLASE"/>
    <property type="match status" value="1"/>
</dbReference>
<evidence type="ECO:0000256" key="4">
    <source>
        <dbReference type="ARBA" id="ARBA00022917"/>
    </source>
</evidence>
<dbReference type="EC" id="3.5.1.88" evidence="6"/>
<feature type="compositionally biased region" description="Low complexity" evidence="7">
    <location>
        <begin position="181"/>
        <end position="193"/>
    </location>
</feature>
<evidence type="ECO:0000256" key="7">
    <source>
        <dbReference type="SAM" id="MobiDB-lite"/>
    </source>
</evidence>
<gene>
    <name evidence="6" type="primary">def</name>
    <name evidence="8" type="ORF">SK803_24400</name>
</gene>
<dbReference type="PANTHER" id="PTHR10458:SF2">
    <property type="entry name" value="PEPTIDE DEFORMYLASE, MITOCHONDRIAL"/>
    <property type="match status" value="1"/>
</dbReference>
<dbReference type="InterPro" id="IPR036821">
    <property type="entry name" value="Peptide_deformylase_sf"/>
</dbReference>
<keyword evidence="9" id="KW-1185">Reference proteome</keyword>
<dbReference type="NCBIfam" id="NF001159">
    <property type="entry name" value="PRK00150.1-3"/>
    <property type="match status" value="1"/>
</dbReference>
<dbReference type="EMBL" id="JAXAVW010000020">
    <property type="protein sequence ID" value="MDX8033371.1"/>
    <property type="molecule type" value="Genomic_DNA"/>
</dbReference>
<feature type="binding site" evidence="6">
    <location>
        <position position="145"/>
    </location>
    <ligand>
        <name>Fe cation</name>
        <dbReference type="ChEBI" id="CHEBI:24875"/>
    </ligand>
</feature>
<feature type="binding site" evidence="6">
    <location>
        <position position="141"/>
    </location>
    <ligand>
        <name>Fe cation</name>
        <dbReference type="ChEBI" id="CHEBI:24875"/>
    </ligand>
</feature>
<organism evidence="8 9">
    <name type="scientific">Lentzea miocenica</name>
    <dbReference type="NCBI Taxonomy" id="3095431"/>
    <lineage>
        <taxon>Bacteria</taxon>
        <taxon>Bacillati</taxon>
        <taxon>Actinomycetota</taxon>
        <taxon>Actinomycetes</taxon>
        <taxon>Pseudonocardiales</taxon>
        <taxon>Pseudonocardiaceae</taxon>
        <taxon>Lentzea</taxon>
    </lineage>
</organism>
<dbReference type="Gene3D" id="3.90.45.10">
    <property type="entry name" value="Peptide deformylase"/>
    <property type="match status" value="1"/>
</dbReference>
<sequence>MTVRPILVAGEPILATPATPVTEFDEDLARLVEDLFDTNTAANGAGLAANQIGDSRTVFVFDCPDGTGRHHRGHVINPVLETSELPGTQPDPRRDLEGCLSLPGERFPTGRAAWARVTGVDRHGDAVSVEGVGFFARCLQHEADHLAGRLYLSRLVDPHAAEAMRMLERNGWTEPGISWLPGDGPDPFAAGPW</sequence>
<evidence type="ECO:0000256" key="3">
    <source>
        <dbReference type="ARBA" id="ARBA00022801"/>
    </source>
</evidence>
<proteinExistence type="inferred from homology"/>
<evidence type="ECO:0000313" key="9">
    <source>
        <dbReference type="Proteomes" id="UP001285521"/>
    </source>
</evidence>
<dbReference type="NCBIfam" id="TIGR00079">
    <property type="entry name" value="pept_deformyl"/>
    <property type="match status" value="1"/>
</dbReference>
<evidence type="ECO:0000256" key="2">
    <source>
        <dbReference type="ARBA" id="ARBA00022723"/>
    </source>
</evidence>
<dbReference type="GO" id="GO:0042586">
    <property type="term" value="F:peptide deformylase activity"/>
    <property type="evidence" value="ECO:0007669"/>
    <property type="project" value="UniProtKB-EC"/>
</dbReference>
<dbReference type="InterPro" id="IPR023635">
    <property type="entry name" value="Peptide_deformylase"/>
</dbReference>
<comment type="similarity">
    <text evidence="1 6">Belongs to the polypeptide deformylase family.</text>
</comment>
<evidence type="ECO:0000256" key="5">
    <source>
        <dbReference type="ARBA" id="ARBA00023004"/>
    </source>
</evidence>
<comment type="function">
    <text evidence="6">Removes the formyl group from the N-terminal Met of newly synthesized proteins. Requires at least a dipeptide for an efficient rate of reaction. N-terminal L-methionine is a prerequisite for activity but the enzyme has broad specificity at other positions.</text>
</comment>
<dbReference type="PRINTS" id="PR01576">
    <property type="entry name" value="PDEFORMYLASE"/>
</dbReference>
<evidence type="ECO:0000256" key="6">
    <source>
        <dbReference type="HAMAP-Rule" id="MF_00163"/>
    </source>
</evidence>
<protein>
    <recommendedName>
        <fullName evidence="6">Peptide deformylase</fullName>
        <shortName evidence="6">PDF</shortName>
        <ecNumber evidence="6">3.5.1.88</ecNumber>
    </recommendedName>
    <alternativeName>
        <fullName evidence="6">Polypeptide deformylase</fullName>
    </alternativeName>
</protein>
<dbReference type="SUPFAM" id="SSF56420">
    <property type="entry name" value="Peptide deformylase"/>
    <property type="match status" value="1"/>
</dbReference>